<dbReference type="Gene3D" id="1.10.150.50">
    <property type="entry name" value="Transcription Factor, Ets-1"/>
    <property type="match status" value="1"/>
</dbReference>
<evidence type="ECO:0000259" key="15">
    <source>
        <dbReference type="PROSITE" id="PS50188"/>
    </source>
</evidence>
<dbReference type="InterPro" id="IPR001452">
    <property type="entry name" value="SH3_domain"/>
</dbReference>
<comment type="caution">
    <text evidence="17">The sequence shown here is derived from an EMBL/GenBank/DDBJ whole genome shotgun (WGS) entry which is preliminary data.</text>
</comment>
<feature type="region of interest" description="Disordered" evidence="13">
    <location>
        <begin position="908"/>
        <end position="943"/>
    </location>
</feature>
<name>A0A9Q1CZK9_CONCO</name>
<feature type="compositionally biased region" description="Low complexity" evidence="13">
    <location>
        <begin position="917"/>
        <end position="933"/>
    </location>
</feature>
<evidence type="ECO:0000259" key="14">
    <source>
        <dbReference type="PROSITE" id="PS50002"/>
    </source>
</evidence>
<evidence type="ECO:0000256" key="5">
    <source>
        <dbReference type="ARBA" id="ARBA00010910"/>
    </source>
</evidence>
<dbReference type="PROSITE" id="PS50225">
    <property type="entry name" value="SOCS"/>
    <property type="match status" value="1"/>
</dbReference>
<comment type="subcellular location">
    <subcellularLocation>
        <location evidence="2">Cytoplasm</location>
    </subcellularLocation>
    <subcellularLocation>
        <location evidence="1">Nucleus</location>
    </subcellularLocation>
</comment>
<evidence type="ECO:0000313" key="17">
    <source>
        <dbReference type="EMBL" id="KAJ8253637.1"/>
    </source>
</evidence>
<feature type="domain" description="SH3" evidence="14">
    <location>
        <begin position="304"/>
        <end position="363"/>
    </location>
</feature>
<dbReference type="CDD" id="cd09540">
    <property type="entry name" value="SAM_EPS8-like"/>
    <property type="match status" value="1"/>
</dbReference>
<feature type="compositionally biased region" description="Basic and acidic residues" evidence="13">
    <location>
        <begin position="271"/>
        <end position="285"/>
    </location>
</feature>
<dbReference type="CDD" id="cd11764">
    <property type="entry name" value="SH3_Eps8"/>
    <property type="match status" value="1"/>
</dbReference>
<keyword evidence="7 12" id="KW-0728">SH3 domain</keyword>
<dbReference type="FunFam" id="1.10.150.50:FF:000023">
    <property type="entry name" value="Epidermal growth factor receptor kinase substrate 8"/>
    <property type="match status" value="1"/>
</dbReference>
<evidence type="ECO:0000256" key="8">
    <source>
        <dbReference type="ARBA" id="ARBA00022490"/>
    </source>
</evidence>
<dbReference type="GO" id="GO:1900029">
    <property type="term" value="P:positive regulation of ruffle assembly"/>
    <property type="evidence" value="ECO:0007669"/>
    <property type="project" value="TreeGrafter"/>
</dbReference>
<reference evidence="17" key="1">
    <citation type="journal article" date="2023" name="Science">
        <title>Genome structures resolve the early diversification of teleost fishes.</title>
        <authorList>
            <person name="Parey E."/>
            <person name="Louis A."/>
            <person name="Montfort J."/>
            <person name="Bouchez O."/>
            <person name="Roques C."/>
            <person name="Iampietro C."/>
            <person name="Lluch J."/>
            <person name="Castinel A."/>
            <person name="Donnadieu C."/>
            <person name="Desvignes T."/>
            <person name="Floi Bucao C."/>
            <person name="Jouanno E."/>
            <person name="Wen M."/>
            <person name="Mejri S."/>
            <person name="Dirks R."/>
            <person name="Jansen H."/>
            <person name="Henkel C."/>
            <person name="Chen W.J."/>
            <person name="Zahm M."/>
            <person name="Cabau C."/>
            <person name="Klopp C."/>
            <person name="Thompson A.W."/>
            <person name="Robinson-Rechavi M."/>
            <person name="Braasch I."/>
            <person name="Lecointre G."/>
            <person name="Bobe J."/>
            <person name="Postlethwait J.H."/>
            <person name="Berthelot C."/>
            <person name="Roest Crollius H."/>
            <person name="Guiguen Y."/>
        </authorList>
    </citation>
    <scope>NUCLEOTIDE SEQUENCE</scope>
    <source>
        <strain evidence="17">Concon-B</strain>
    </source>
</reference>
<dbReference type="FunFam" id="2.30.30.40:FF:000071">
    <property type="entry name" value="Epidermal growth factor receptor kinase substrate 8"/>
    <property type="match status" value="1"/>
</dbReference>
<feature type="compositionally biased region" description="Basic residues" evidence="13">
    <location>
        <begin position="110"/>
        <end position="120"/>
    </location>
</feature>
<dbReference type="Pfam" id="PF00018">
    <property type="entry name" value="SH3_1"/>
    <property type="match status" value="1"/>
</dbReference>
<dbReference type="InterPro" id="IPR055093">
    <property type="entry name" value="EPS8_2nd"/>
</dbReference>
<dbReference type="Pfam" id="PF00622">
    <property type="entry name" value="SPRY"/>
    <property type="match status" value="1"/>
</dbReference>
<dbReference type="OrthoDB" id="4680325at2759"/>
<feature type="region of interest" description="Disordered" evidence="13">
    <location>
        <begin position="1"/>
        <end position="69"/>
    </location>
</feature>
<dbReference type="InterPro" id="IPR001870">
    <property type="entry name" value="B30.2/SPRY"/>
</dbReference>
<keyword evidence="8" id="KW-0963">Cytoplasm</keyword>
<keyword evidence="18" id="KW-1185">Reference proteome</keyword>
<feature type="domain" description="B30.2/SPRY" evidence="15">
    <location>
        <begin position="673"/>
        <end position="865"/>
    </location>
</feature>
<dbReference type="Gene3D" id="2.30.30.40">
    <property type="entry name" value="SH3 Domains"/>
    <property type="match status" value="1"/>
</dbReference>
<evidence type="ECO:0000256" key="12">
    <source>
        <dbReference type="PROSITE-ProRule" id="PRU00192"/>
    </source>
</evidence>
<evidence type="ECO:0000256" key="3">
    <source>
        <dbReference type="ARBA" id="ARBA00004906"/>
    </source>
</evidence>
<comment type="similarity">
    <text evidence="5">Belongs to the SPSB family.</text>
</comment>
<comment type="similarity">
    <text evidence="4">Belongs to the EPS8 family.</text>
</comment>
<evidence type="ECO:0000259" key="16">
    <source>
        <dbReference type="PROSITE" id="PS50225"/>
    </source>
</evidence>
<evidence type="ECO:0000256" key="1">
    <source>
        <dbReference type="ARBA" id="ARBA00004123"/>
    </source>
</evidence>
<dbReference type="GO" id="GO:0005737">
    <property type="term" value="C:cytoplasm"/>
    <property type="evidence" value="ECO:0007669"/>
    <property type="project" value="UniProtKB-SubCell"/>
</dbReference>
<dbReference type="EMBL" id="JAFJMO010000016">
    <property type="protein sequence ID" value="KAJ8253637.1"/>
    <property type="molecule type" value="Genomic_DNA"/>
</dbReference>
<dbReference type="FunFam" id="2.60.120.920:FF:000018">
    <property type="entry name" value="SPRY domain-containing SOCS box protein 3 isoform X2"/>
    <property type="match status" value="1"/>
</dbReference>
<dbReference type="SUPFAM" id="SSF50044">
    <property type="entry name" value="SH3-domain"/>
    <property type="match status" value="1"/>
</dbReference>
<dbReference type="GO" id="GO:0032587">
    <property type="term" value="C:ruffle membrane"/>
    <property type="evidence" value="ECO:0007669"/>
    <property type="project" value="TreeGrafter"/>
</dbReference>
<dbReference type="SMART" id="SM00449">
    <property type="entry name" value="SPRY"/>
    <property type="match status" value="1"/>
</dbReference>
<dbReference type="InterPro" id="IPR043136">
    <property type="entry name" value="B30.2/SPRY_sf"/>
</dbReference>
<evidence type="ECO:0000256" key="4">
    <source>
        <dbReference type="ARBA" id="ARBA00006197"/>
    </source>
</evidence>
<evidence type="ECO:0000313" key="18">
    <source>
        <dbReference type="Proteomes" id="UP001152803"/>
    </source>
</evidence>
<feature type="region of interest" description="Disordered" evidence="13">
    <location>
        <begin position="105"/>
        <end position="127"/>
    </location>
</feature>
<evidence type="ECO:0000256" key="7">
    <source>
        <dbReference type="ARBA" id="ARBA00022443"/>
    </source>
</evidence>
<evidence type="ECO:0000256" key="6">
    <source>
        <dbReference type="ARBA" id="ARBA00014684"/>
    </source>
</evidence>
<dbReference type="InterPro" id="IPR041418">
    <property type="entry name" value="SAM_3"/>
</dbReference>
<dbReference type="Proteomes" id="UP001152803">
    <property type="component" value="Unassembled WGS sequence"/>
</dbReference>
<dbReference type="PANTHER" id="PTHR12287">
    <property type="entry name" value="EPIDERMAL GROWTH FACTOR RECEPTOR KINASE SUBSTRATE EPS8-RELATED PROTEIN"/>
    <property type="match status" value="1"/>
</dbReference>
<dbReference type="SUPFAM" id="SSF49899">
    <property type="entry name" value="Concanavalin A-like lectins/glucanases"/>
    <property type="match status" value="1"/>
</dbReference>
<dbReference type="Gene3D" id="2.60.120.920">
    <property type="match status" value="1"/>
</dbReference>
<feature type="region of interest" description="Disordered" evidence="13">
    <location>
        <begin position="268"/>
        <end position="305"/>
    </location>
</feature>
<proteinExistence type="inferred from homology"/>
<dbReference type="PROSITE" id="PS50002">
    <property type="entry name" value="SH3"/>
    <property type="match status" value="1"/>
</dbReference>
<dbReference type="GO" id="GO:0005634">
    <property type="term" value="C:nucleus"/>
    <property type="evidence" value="ECO:0007669"/>
    <property type="project" value="UniProtKB-SubCell"/>
</dbReference>
<dbReference type="CDD" id="cd12876">
    <property type="entry name" value="SPRY_SOCS3"/>
    <property type="match status" value="1"/>
</dbReference>
<dbReference type="AlphaFoldDB" id="A0A9Q1CZK9"/>
<dbReference type="PANTHER" id="PTHR12287:SF19">
    <property type="entry name" value="EPIDERMAL GROWTH FACTOR RECEPTOR KINASE SUBSTRATE 8-LIKE PROTEIN 1"/>
    <property type="match status" value="1"/>
</dbReference>
<organism evidence="17 18">
    <name type="scientific">Conger conger</name>
    <name type="common">Conger eel</name>
    <name type="synonym">Muraena conger</name>
    <dbReference type="NCBI Taxonomy" id="82655"/>
    <lineage>
        <taxon>Eukaryota</taxon>
        <taxon>Metazoa</taxon>
        <taxon>Chordata</taxon>
        <taxon>Craniata</taxon>
        <taxon>Vertebrata</taxon>
        <taxon>Euteleostomi</taxon>
        <taxon>Actinopterygii</taxon>
        <taxon>Neopterygii</taxon>
        <taxon>Teleostei</taxon>
        <taxon>Anguilliformes</taxon>
        <taxon>Congridae</taxon>
        <taxon>Conger</taxon>
    </lineage>
</organism>
<gene>
    <name evidence="17" type="ORF">COCON_G00202490</name>
</gene>
<dbReference type="PROSITE" id="PS50188">
    <property type="entry name" value="B302_SPRY"/>
    <property type="match status" value="1"/>
</dbReference>
<dbReference type="GO" id="GO:0035023">
    <property type="term" value="P:regulation of Rho protein signal transduction"/>
    <property type="evidence" value="ECO:0007669"/>
    <property type="project" value="TreeGrafter"/>
</dbReference>
<keyword evidence="11" id="KW-0539">Nucleus</keyword>
<evidence type="ECO:0000256" key="9">
    <source>
        <dbReference type="ARBA" id="ARBA00022553"/>
    </source>
</evidence>
<protein>
    <recommendedName>
        <fullName evidence="6">SPRY domain-containing SOCS box protein 3</fullName>
    </recommendedName>
</protein>
<dbReference type="InterPro" id="IPR035754">
    <property type="entry name" value="SPRY_SPSB3"/>
</dbReference>
<comment type="pathway">
    <text evidence="3">Protein modification; protein ubiquitination.</text>
</comment>
<keyword evidence="10" id="KW-0833">Ubl conjugation pathway</keyword>
<dbReference type="Pfam" id="PF18016">
    <property type="entry name" value="SAM_3"/>
    <property type="match status" value="1"/>
</dbReference>
<sequence>MGPETNPVQIQVQRHQMEPQSRTPPSVAARNPGAFRVMGPPGTLSVPETFMSNPPPYPGPKANGSGAQPTYTSLLQAEREVEILNHCFDDIESFIGKLQRSAEAHTVLSQRKKKKKSRRKKDMEEDDLLTLRARPPPEEEFTDIFQKFKYAFSLLDRLKFSILNPDAEELLHHLFIALDLLVKTTGGPALGAGVSSPALTGGAVALLQDNLTDEEKQLWTSLGPNWTLSRSQLGAMDSPYTPVFLDEWKPQAFDPDGQLWEDPLELQHQQEAQKQRQTEAESDAQHKHRGHSSDEMESSSLPPEGERVYSCSYDFVARNSSELSVLQGETVEVIESSKRWWKCRNRYDQIGFVPFNILEPLSAVKNGAHKASALTHVPSKKSALSPLINTSFAYNLPSPSYISSSPTAMNSQSFPGTPTGEDGDRVMVVNDELLQRLTNGKAGSPRPMVIPRTSDTSAPLDYHSPSPEVAEWLSGKGFSKTTVDCLGVLTGAQLFSLNKEELRAVVPEEGARVYSQIMVQKALLEDKRKSTELEEVMEKQKMKLATKSVTENCWNNLSHDGVLIGTPRCELQRTGRLTQAPCAPRPPAMSRRSRNSRAWRYVWSGIRRDADARALVLASESEEWQYERLQCSDSDSEPEFPSLLPAAPSAVPVTGESYCACDSQAESGYNPRLRAFHRVRDCRCGEDDQDFDWVWDDGSKSTASLLSCDNRKVSFHSEYSCGTAAVRGSRELAHGQHFWEIKMTSPVYGTDMMVGIGTSDVNLDKYRHTFCSLLGKDEDSWGLSYTGLLHHRGDKVNFSSRFGQGSIIGVHLDTWHGTLTFFKNRKCIGVATTELHNKRLYPMACSTAAKSSMKVIRSCFAPTSLQYLCCARLRELLPGCADTLGALPLPPGLRQLLRHKLGWVLSLSRPRPPSGPPSGSSGSDSEGGLSDPEAWQRKRCRWT</sequence>
<dbReference type="GO" id="GO:0007266">
    <property type="term" value="P:Rho protein signal transduction"/>
    <property type="evidence" value="ECO:0007669"/>
    <property type="project" value="TreeGrafter"/>
</dbReference>
<dbReference type="Pfam" id="PF22975">
    <property type="entry name" value="EPS8_2nd"/>
    <property type="match status" value="1"/>
</dbReference>
<dbReference type="GO" id="GO:0031982">
    <property type="term" value="C:vesicle"/>
    <property type="evidence" value="ECO:0007669"/>
    <property type="project" value="TreeGrafter"/>
</dbReference>
<evidence type="ECO:0000256" key="11">
    <source>
        <dbReference type="ARBA" id="ARBA00023242"/>
    </source>
</evidence>
<dbReference type="InterPro" id="IPR001496">
    <property type="entry name" value="SOCS_box"/>
</dbReference>
<dbReference type="InterPro" id="IPR035462">
    <property type="entry name" value="Eps8_SH3"/>
</dbReference>
<evidence type="ECO:0000256" key="13">
    <source>
        <dbReference type="SAM" id="MobiDB-lite"/>
    </source>
</evidence>
<accession>A0A9Q1CZK9</accession>
<evidence type="ECO:0000256" key="10">
    <source>
        <dbReference type="ARBA" id="ARBA00022786"/>
    </source>
</evidence>
<dbReference type="InterPro" id="IPR039801">
    <property type="entry name" value="EPS8-like"/>
</dbReference>
<dbReference type="InterPro" id="IPR013761">
    <property type="entry name" value="SAM/pointed_sf"/>
</dbReference>
<dbReference type="SMART" id="SM00969">
    <property type="entry name" value="SOCS_box"/>
    <property type="match status" value="1"/>
</dbReference>
<dbReference type="InterPro" id="IPR036028">
    <property type="entry name" value="SH3-like_dom_sf"/>
</dbReference>
<dbReference type="InterPro" id="IPR013320">
    <property type="entry name" value="ConA-like_dom_sf"/>
</dbReference>
<dbReference type="GO" id="GO:0003779">
    <property type="term" value="F:actin binding"/>
    <property type="evidence" value="ECO:0007669"/>
    <property type="project" value="TreeGrafter"/>
</dbReference>
<evidence type="ECO:0000256" key="2">
    <source>
        <dbReference type="ARBA" id="ARBA00004496"/>
    </source>
</evidence>
<dbReference type="SMART" id="SM00326">
    <property type="entry name" value="SH3"/>
    <property type="match status" value="1"/>
</dbReference>
<dbReference type="InterPro" id="IPR003877">
    <property type="entry name" value="SPRY_dom"/>
</dbReference>
<feature type="compositionally biased region" description="Polar residues" evidence="13">
    <location>
        <begin position="1"/>
        <end position="24"/>
    </location>
</feature>
<keyword evidence="9" id="KW-0597">Phosphoprotein</keyword>
<feature type="domain" description="SOCS box" evidence="16">
    <location>
        <begin position="862"/>
        <end position="899"/>
    </location>
</feature>